<keyword evidence="3" id="KW-1185">Reference proteome</keyword>
<evidence type="ECO:0000313" key="1">
    <source>
        <dbReference type="EMBL" id="KAK7385095.1"/>
    </source>
</evidence>
<dbReference type="AlphaFoldDB" id="A0AAN9X678"/>
<dbReference type="EMBL" id="JAYMYS010000008">
    <property type="protein sequence ID" value="KAK7385099.1"/>
    <property type="molecule type" value="Genomic_DNA"/>
</dbReference>
<comment type="caution">
    <text evidence="1">The sequence shown here is derived from an EMBL/GenBank/DDBJ whole genome shotgun (WGS) entry which is preliminary data.</text>
</comment>
<name>A0AAN9X678_PSOTE</name>
<proteinExistence type="predicted"/>
<evidence type="ECO:0000313" key="2">
    <source>
        <dbReference type="EMBL" id="KAK7385099.1"/>
    </source>
</evidence>
<sequence length="160" mass="18736">MEVAIIATKCLRLNGEERPSMKEVEMELDAIRKMEKHPWINKSQNLEETQYLLHDASPSRIYARGDSSSHQYTEYGYGYDTAWVHFTVITMNLPMTNASLPFPILLQPSIPMVTIPPLWYWDVPFLSRNQVPVVKRTIKCFCRIYLYRWISQGLSFSPFN</sequence>
<protein>
    <submittedName>
        <fullName evidence="1">Uncharacterized protein</fullName>
    </submittedName>
</protein>
<gene>
    <name evidence="1" type="ORF">VNO78_30802</name>
    <name evidence="2" type="ORF">VNO78_30808</name>
</gene>
<dbReference type="EMBL" id="JAYMYS010000008">
    <property type="protein sequence ID" value="KAK7385095.1"/>
    <property type="molecule type" value="Genomic_DNA"/>
</dbReference>
<evidence type="ECO:0000313" key="3">
    <source>
        <dbReference type="Proteomes" id="UP001386955"/>
    </source>
</evidence>
<organism evidence="1 3">
    <name type="scientific">Psophocarpus tetragonolobus</name>
    <name type="common">Winged bean</name>
    <name type="synonym">Dolichos tetragonolobus</name>
    <dbReference type="NCBI Taxonomy" id="3891"/>
    <lineage>
        <taxon>Eukaryota</taxon>
        <taxon>Viridiplantae</taxon>
        <taxon>Streptophyta</taxon>
        <taxon>Embryophyta</taxon>
        <taxon>Tracheophyta</taxon>
        <taxon>Spermatophyta</taxon>
        <taxon>Magnoliopsida</taxon>
        <taxon>eudicotyledons</taxon>
        <taxon>Gunneridae</taxon>
        <taxon>Pentapetalae</taxon>
        <taxon>rosids</taxon>
        <taxon>fabids</taxon>
        <taxon>Fabales</taxon>
        <taxon>Fabaceae</taxon>
        <taxon>Papilionoideae</taxon>
        <taxon>50 kb inversion clade</taxon>
        <taxon>NPAAA clade</taxon>
        <taxon>indigoferoid/millettioid clade</taxon>
        <taxon>Phaseoleae</taxon>
        <taxon>Psophocarpus</taxon>
    </lineage>
</organism>
<reference evidence="1 3" key="1">
    <citation type="submission" date="2024-01" db="EMBL/GenBank/DDBJ databases">
        <title>The genomes of 5 underutilized Papilionoideae crops provide insights into root nodulation and disease resistanc.</title>
        <authorList>
            <person name="Jiang F."/>
        </authorList>
    </citation>
    <scope>NUCLEOTIDE SEQUENCE [LARGE SCALE GENOMIC DNA]</scope>
    <source>
        <strain evidence="1">DUOXIRENSHENG_FW03</strain>
        <tissue evidence="1">Leaves</tissue>
    </source>
</reference>
<dbReference type="Proteomes" id="UP001386955">
    <property type="component" value="Unassembled WGS sequence"/>
</dbReference>
<accession>A0AAN9X678</accession>